<reference evidence="10 11" key="1">
    <citation type="submission" date="2024-09" db="EMBL/GenBank/DDBJ databases">
        <authorList>
            <person name="Sun Q."/>
            <person name="Mori K."/>
        </authorList>
    </citation>
    <scope>NUCLEOTIDE SEQUENCE [LARGE SCALE GENOMIC DNA]</scope>
    <source>
        <strain evidence="10 11">JCM 11201</strain>
    </source>
</reference>
<comment type="subcellular location">
    <subcellularLocation>
        <location evidence="1">Membrane</location>
        <topology evidence="1">Lipid-anchor</topology>
    </subcellularLocation>
</comment>
<dbReference type="InterPro" id="IPR008844">
    <property type="entry name" value="Spore_GerAC-like"/>
</dbReference>
<feature type="domain" description="Spore germination protein N-terminal" evidence="9">
    <location>
        <begin position="24"/>
        <end position="200"/>
    </location>
</feature>
<dbReference type="EMBL" id="JBHMAF010000087">
    <property type="protein sequence ID" value="MFB9759742.1"/>
    <property type="molecule type" value="Genomic_DNA"/>
</dbReference>
<dbReference type="InterPro" id="IPR038501">
    <property type="entry name" value="Spore_GerAC_C_sf"/>
</dbReference>
<dbReference type="RefSeq" id="WP_379950090.1">
    <property type="nucleotide sequence ID" value="NZ_JBHMAF010000087.1"/>
</dbReference>
<dbReference type="InterPro" id="IPR057336">
    <property type="entry name" value="GerAC_N"/>
</dbReference>
<accession>A0ABV5WH83</accession>
<comment type="caution">
    <text evidence="10">The sequence shown here is derived from an EMBL/GenBank/DDBJ whole genome shotgun (WGS) entry which is preliminary data.</text>
</comment>
<keyword evidence="6" id="KW-0564">Palmitate</keyword>
<evidence type="ECO:0000259" key="8">
    <source>
        <dbReference type="Pfam" id="PF05504"/>
    </source>
</evidence>
<dbReference type="Pfam" id="PF25198">
    <property type="entry name" value="Spore_GerAC_N"/>
    <property type="match status" value="1"/>
</dbReference>
<evidence type="ECO:0000256" key="5">
    <source>
        <dbReference type="ARBA" id="ARBA00023136"/>
    </source>
</evidence>
<dbReference type="PANTHER" id="PTHR35789">
    <property type="entry name" value="SPORE GERMINATION PROTEIN B3"/>
    <property type="match status" value="1"/>
</dbReference>
<keyword evidence="11" id="KW-1185">Reference proteome</keyword>
<evidence type="ECO:0000256" key="1">
    <source>
        <dbReference type="ARBA" id="ARBA00004635"/>
    </source>
</evidence>
<gene>
    <name evidence="10" type="ORF">ACFFMS_15155</name>
</gene>
<name>A0ABV5WH83_9BACI</name>
<dbReference type="NCBIfam" id="TIGR02887">
    <property type="entry name" value="spore_ger_x_C"/>
    <property type="match status" value="1"/>
</dbReference>
<keyword evidence="7" id="KW-0449">Lipoprotein</keyword>
<protein>
    <submittedName>
        <fullName evidence="10">Ger(X)C family spore germination protein</fullName>
    </submittedName>
</protein>
<keyword evidence="5" id="KW-0472">Membrane</keyword>
<dbReference type="InterPro" id="IPR046953">
    <property type="entry name" value="Spore_GerAC-like_C"/>
</dbReference>
<evidence type="ECO:0000313" key="10">
    <source>
        <dbReference type="EMBL" id="MFB9759742.1"/>
    </source>
</evidence>
<evidence type="ECO:0000256" key="7">
    <source>
        <dbReference type="ARBA" id="ARBA00023288"/>
    </source>
</evidence>
<evidence type="ECO:0000256" key="2">
    <source>
        <dbReference type="ARBA" id="ARBA00007886"/>
    </source>
</evidence>
<sequence length="406" mass="45064">MKTKWVILTVLLFGIVLLMAGCWNSRELNKLAIVMAMAIDKVEQTNEYKVSFQVVNPGAVSPGATGGGAGANAASVAVFTGVGKNLFEAIRKTSQKVPRQLFFSHMQLLVIGEAVAKEGIQEVFDFFDRDSEARLTTKVLVTRDVEAGAMLKILTPLESIPANAHTRKVELSEKLWSGNVNNEIDDVIKALVVVGREPIISGAKIVGNPKEGKKKSNMEQADPQALVEIKGVALFKEGKLKRWVDGNEIRGILRVQNKMKSTIINIDCKDEKDAIGIEVIRSKTDVTAEVQAGRPVIHIDIRQEGNVGEVRCPIDLTKQEEITKLEKEWIRETKKEVIKAVEIAQSEKSDIFGFGEAVKRADPKTWEKMRKEWSKTFAVSKVDVKVDAFIQRPGMRTKPYLSDLKK</sequence>
<dbReference type="PROSITE" id="PS51257">
    <property type="entry name" value="PROKAR_LIPOPROTEIN"/>
    <property type="match status" value="1"/>
</dbReference>
<keyword evidence="4" id="KW-0732">Signal</keyword>
<dbReference type="Gene3D" id="3.30.300.210">
    <property type="entry name" value="Nutrient germinant receptor protein C, domain 3"/>
    <property type="match status" value="1"/>
</dbReference>
<feature type="domain" description="Spore germination GerAC-like C-terminal" evidence="8">
    <location>
        <begin position="230"/>
        <end position="394"/>
    </location>
</feature>
<comment type="similarity">
    <text evidence="2">Belongs to the GerABKC lipoprotein family.</text>
</comment>
<evidence type="ECO:0000313" key="11">
    <source>
        <dbReference type="Proteomes" id="UP001589609"/>
    </source>
</evidence>
<dbReference type="Gene3D" id="6.20.190.10">
    <property type="entry name" value="Nutrient germinant receptor protein C, domain 1"/>
    <property type="match status" value="1"/>
</dbReference>
<dbReference type="Proteomes" id="UP001589609">
    <property type="component" value="Unassembled WGS sequence"/>
</dbReference>
<organism evidence="10 11">
    <name type="scientific">Ectobacillus funiculus</name>
    <dbReference type="NCBI Taxonomy" id="137993"/>
    <lineage>
        <taxon>Bacteria</taxon>
        <taxon>Bacillati</taxon>
        <taxon>Bacillota</taxon>
        <taxon>Bacilli</taxon>
        <taxon>Bacillales</taxon>
        <taxon>Bacillaceae</taxon>
        <taxon>Ectobacillus</taxon>
    </lineage>
</organism>
<proteinExistence type="inferred from homology"/>
<evidence type="ECO:0000256" key="3">
    <source>
        <dbReference type="ARBA" id="ARBA00022544"/>
    </source>
</evidence>
<evidence type="ECO:0000256" key="6">
    <source>
        <dbReference type="ARBA" id="ARBA00023139"/>
    </source>
</evidence>
<keyword evidence="3" id="KW-0309">Germination</keyword>
<evidence type="ECO:0000259" key="9">
    <source>
        <dbReference type="Pfam" id="PF25198"/>
    </source>
</evidence>
<evidence type="ECO:0000256" key="4">
    <source>
        <dbReference type="ARBA" id="ARBA00022729"/>
    </source>
</evidence>
<dbReference type="PANTHER" id="PTHR35789:SF1">
    <property type="entry name" value="SPORE GERMINATION PROTEIN B3"/>
    <property type="match status" value="1"/>
</dbReference>
<dbReference type="Pfam" id="PF05504">
    <property type="entry name" value="Spore_GerAC"/>
    <property type="match status" value="1"/>
</dbReference>